<dbReference type="SFLD" id="SFLDG01129">
    <property type="entry name" value="C1.5:_HAD__Beta-PGM__Phosphata"/>
    <property type="match status" value="1"/>
</dbReference>
<dbReference type="SFLD" id="SFLDS00003">
    <property type="entry name" value="Haloacid_Dehalogenase"/>
    <property type="match status" value="1"/>
</dbReference>
<dbReference type="InterPro" id="IPR036412">
    <property type="entry name" value="HAD-like_sf"/>
</dbReference>
<dbReference type="EMBL" id="QRVN01000039">
    <property type="protein sequence ID" value="RGS45221.1"/>
    <property type="molecule type" value="Genomic_DNA"/>
</dbReference>
<reference evidence="1 2" key="1">
    <citation type="submission" date="2018-08" db="EMBL/GenBank/DDBJ databases">
        <title>A genome reference for cultivated species of the human gut microbiota.</title>
        <authorList>
            <person name="Zou Y."/>
            <person name="Xue W."/>
            <person name="Luo G."/>
        </authorList>
    </citation>
    <scope>NUCLEOTIDE SEQUENCE [LARGE SCALE GENOMIC DNA]</scope>
    <source>
        <strain evidence="1 2">AF22-1</strain>
    </source>
</reference>
<dbReference type="AlphaFoldDB" id="A0AA92TJU4"/>
<dbReference type="PANTHER" id="PTHR43611">
    <property type="entry name" value="ALPHA-D-GLUCOSE 1-PHOSPHATE PHOSPHATASE"/>
    <property type="match status" value="1"/>
</dbReference>
<evidence type="ECO:0000313" key="2">
    <source>
        <dbReference type="Proteomes" id="UP000286113"/>
    </source>
</evidence>
<sequence>MIKNLIFDFGKVLVDYEYFETLDQIFKTHEQAEEFYHLLIDGKWNENMDRGDSFEETFCKMQQIMPQYKEEIATVAQRFNDFVRGEKEGMRTLLTQLKAEGYHLYGLSNWCTKVHETMAQYPIFQLLEGQVISSEEKIIKPDRAIYERICQKYNLKPEECLFADDRIENVEAAQRFGMQAICFEDAEQYERELRKILSEERTK</sequence>
<name>A0AA92TJU4_9BACT</name>
<dbReference type="Gene3D" id="3.40.50.1000">
    <property type="entry name" value="HAD superfamily/HAD-like"/>
    <property type="match status" value="1"/>
</dbReference>
<proteinExistence type="predicted"/>
<dbReference type="NCBIfam" id="TIGR01509">
    <property type="entry name" value="HAD-SF-IA-v3"/>
    <property type="match status" value="1"/>
</dbReference>
<dbReference type="CDD" id="cd02603">
    <property type="entry name" value="HAD_sEH-N_like"/>
    <property type="match status" value="1"/>
</dbReference>
<accession>A0AA92TJU4</accession>
<evidence type="ECO:0000313" key="1">
    <source>
        <dbReference type="EMBL" id="RGS45221.1"/>
    </source>
</evidence>
<dbReference type="SUPFAM" id="SSF56784">
    <property type="entry name" value="HAD-like"/>
    <property type="match status" value="1"/>
</dbReference>
<organism evidence="1 2">
    <name type="scientific">Segatella copri</name>
    <dbReference type="NCBI Taxonomy" id="165179"/>
    <lineage>
        <taxon>Bacteria</taxon>
        <taxon>Pseudomonadati</taxon>
        <taxon>Bacteroidota</taxon>
        <taxon>Bacteroidia</taxon>
        <taxon>Bacteroidales</taxon>
        <taxon>Prevotellaceae</taxon>
        <taxon>Segatella</taxon>
    </lineage>
</organism>
<dbReference type="InterPro" id="IPR006439">
    <property type="entry name" value="HAD-SF_hydro_IA"/>
</dbReference>
<dbReference type="Proteomes" id="UP000286113">
    <property type="component" value="Unassembled WGS sequence"/>
</dbReference>
<dbReference type="Gene3D" id="1.10.150.240">
    <property type="entry name" value="Putative phosphatase, domain 2"/>
    <property type="match status" value="1"/>
</dbReference>
<dbReference type="Pfam" id="PF00702">
    <property type="entry name" value="Hydrolase"/>
    <property type="match status" value="1"/>
</dbReference>
<dbReference type="PANTHER" id="PTHR43611:SF3">
    <property type="entry name" value="FLAVIN MONONUCLEOTIDE HYDROLASE 1, CHLOROPLATIC"/>
    <property type="match status" value="1"/>
</dbReference>
<dbReference type="PRINTS" id="PR00413">
    <property type="entry name" value="HADHALOGNASE"/>
</dbReference>
<dbReference type="InterPro" id="IPR023214">
    <property type="entry name" value="HAD_sf"/>
</dbReference>
<dbReference type="RefSeq" id="WP_119228138.1">
    <property type="nucleotide sequence ID" value="NZ_WBJN01000035.1"/>
</dbReference>
<protein>
    <submittedName>
        <fullName evidence="1">HAD family phosphatase</fullName>
    </submittedName>
</protein>
<dbReference type="InterPro" id="IPR023198">
    <property type="entry name" value="PGP-like_dom2"/>
</dbReference>
<gene>
    <name evidence="1" type="ORF">DWX90_14190</name>
</gene>
<comment type="caution">
    <text evidence="1">The sequence shown here is derived from an EMBL/GenBank/DDBJ whole genome shotgun (WGS) entry which is preliminary data.</text>
</comment>